<comment type="subcellular location">
    <subcellularLocation>
        <location evidence="1">Secreted</location>
    </subcellularLocation>
</comment>
<evidence type="ECO:0000256" key="7">
    <source>
        <dbReference type="ARBA" id="ARBA00037228"/>
    </source>
</evidence>
<name>A0A8T2CIJ6_ARASU</name>
<evidence type="ECO:0000256" key="2">
    <source>
        <dbReference type="ARBA" id="ARBA00009178"/>
    </source>
</evidence>
<evidence type="ECO:0000256" key="4">
    <source>
        <dbReference type="ARBA" id="ARBA00022702"/>
    </source>
</evidence>
<evidence type="ECO:0000256" key="5">
    <source>
        <dbReference type="ARBA" id="ARBA00022729"/>
    </source>
</evidence>
<sequence>MSNVRGTNRVILVAILVSFVFLSIMNAEAGREIGYPKKSVGEDRTNPYTPIIQGCDPKYPQTCLPKQPANPYRRGCSKITRCQRDGGR</sequence>
<dbReference type="EMBL" id="JAEFBJ010000006">
    <property type="protein sequence ID" value="KAG7598042.1"/>
    <property type="molecule type" value="Genomic_DNA"/>
</dbReference>
<dbReference type="InterPro" id="IPR008801">
    <property type="entry name" value="RALF"/>
</dbReference>
<dbReference type="GO" id="GO:0040008">
    <property type="term" value="P:regulation of growth"/>
    <property type="evidence" value="ECO:0007669"/>
    <property type="project" value="UniProtKB-ARBA"/>
</dbReference>
<evidence type="ECO:0000313" key="10">
    <source>
        <dbReference type="Proteomes" id="UP000694251"/>
    </source>
</evidence>
<dbReference type="GO" id="GO:0005576">
    <property type="term" value="C:extracellular region"/>
    <property type="evidence" value="ECO:0007669"/>
    <property type="project" value="UniProtKB-SubCell"/>
</dbReference>
<comment type="similarity">
    <text evidence="2">Belongs to the plant rapid alkalinization factor (RALF) family.</text>
</comment>
<keyword evidence="4" id="KW-0372">Hormone</keyword>
<comment type="caution">
    <text evidence="9">The sequence shown here is derived from an EMBL/GenBank/DDBJ whole genome shotgun (WGS) entry which is preliminary data.</text>
</comment>
<protein>
    <submittedName>
        <fullName evidence="9">Rapid ALkalinization Factor</fullName>
    </submittedName>
</protein>
<dbReference type="Proteomes" id="UP000694251">
    <property type="component" value="Chromosome 6"/>
</dbReference>
<evidence type="ECO:0000256" key="3">
    <source>
        <dbReference type="ARBA" id="ARBA00022525"/>
    </source>
</evidence>
<dbReference type="Pfam" id="PF05498">
    <property type="entry name" value="RALF"/>
    <property type="match status" value="1"/>
</dbReference>
<evidence type="ECO:0000256" key="8">
    <source>
        <dbReference type="SAM" id="SignalP"/>
    </source>
</evidence>
<keyword evidence="10" id="KW-1185">Reference proteome</keyword>
<dbReference type="PANTHER" id="PTHR34270">
    <property type="entry name" value="PROTEIN RALF-LIKE 15-RELATED"/>
    <property type="match status" value="1"/>
</dbReference>
<evidence type="ECO:0000256" key="6">
    <source>
        <dbReference type="ARBA" id="ARBA00023157"/>
    </source>
</evidence>
<comment type="function">
    <text evidence="7">Cell signaling peptide that may regulate plant stress, growth, and development. Mediates a rapid alkalinization of extracellular space by mediating a transient increase in the cytoplasmic Ca(2+) concentration leading to a calcium-dependent signaling events through a cell surface receptor and a concomitant activation of some intracellular mitogen-activated protein kinases.</text>
</comment>
<reference evidence="9 10" key="1">
    <citation type="submission" date="2020-12" db="EMBL/GenBank/DDBJ databases">
        <title>Concerted genomic and epigenomic changes stabilize Arabidopsis allopolyploids.</title>
        <authorList>
            <person name="Chen Z."/>
        </authorList>
    </citation>
    <scope>NUCLEOTIDE SEQUENCE [LARGE SCALE GENOMIC DNA]</scope>
    <source>
        <strain evidence="9">As9502</strain>
        <tissue evidence="9">Leaf</tissue>
    </source>
</reference>
<keyword evidence="6" id="KW-1015">Disulfide bond</keyword>
<keyword evidence="3" id="KW-0964">Secreted</keyword>
<organism evidence="9 10">
    <name type="scientific">Arabidopsis suecica</name>
    <name type="common">Swedish thale-cress</name>
    <name type="synonym">Cardaminopsis suecica</name>
    <dbReference type="NCBI Taxonomy" id="45249"/>
    <lineage>
        <taxon>Eukaryota</taxon>
        <taxon>Viridiplantae</taxon>
        <taxon>Streptophyta</taxon>
        <taxon>Embryophyta</taxon>
        <taxon>Tracheophyta</taxon>
        <taxon>Spermatophyta</taxon>
        <taxon>Magnoliopsida</taxon>
        <taxon>eudicotyledons</taxon>
        <taxon>Gunneridae</taxon>
        <taxon>Pentapetalae</taxon>
        <taxon>rosids</taxon>
        <taxon>malvids</taxon>
        <taxon>Brassicales</taxon>
        <taxon>Brassicaceae</taxon>
        <taxon>Camelineae</taxon>
        <taxon>Arabidopsis</taxon>
    </lineage>
</organism>
<keyword evidence="5 8" id="KW-0732">Signal</keyword>
<feature type="chain" id="PRO_5035890656" evidence="8">
    <location>
        <begin position="28"/>
        <end position="88"/>
    </location>
</feature>
<evidence type="ECO:0000313" key="9">
    <source>
        <dbReference type="EMBL" id="KAG7598042.1"/>
    </source>
</evidence>
<proteinExistence type="inferred from homology"/>
<feature type="signal peptide" evidence="8">
    <location>
        <begin position="1"/>
        <end position="27"/>
    </location>
</feature>
<dbReference type="AlphaFoldDB" id="A0A8T2CIJ6"/>
<accession>A0A8T2CIJ6</accession>
<dbReference type="GO" id="GO:0005179">
    <property type="term" value="F:hormone activity"/>
    <property type="evidence" value="ECO:0007669"/>
    <property type="project" value="UniProtKB-KW"/>
</dbReference>
<evidence type="ECO:0000256" key="1">
    <source>
        <dbReference type="ARBA" id="ARBA00004613"/>
    </source>
</evidence>
<dbReference type="PANTHER" id="PTHR34270:SF3">
    <property type="entry name" value="PROTEIN RALF-LIKE 16-RELATED"/>
    <property type="match status" value="1"/>
</dbReference>
<gene>
    <name evidence="9" type="ORF">ISN44_As06g023390</name>
</gene>
<dbReference type="OrthoDB" id="1051028at2759"/>